<dbReference type="Pfam" id="PF13558">
    <property type="entry name" value="SbcC_Walker_B"/>
    <property type="match status" value="1"/>
</dbReference>
<dbReference type="EMBL" id="CP045273">
    <property type="protein sequence ID" value="QJX79960.1"/>
    <property type="molecule type" value="Genomic_DNA"/>
</dbReference>
<reference evidence="2 3" key="1">
    <citation type="submission" date="2019-10" db="EMBL/GenBank/DDBJ databases">
        <title>Complete genome sequences for adaption low water activity.</title>
        <authorList>
            <person name="Zhao L."/>
            <person name="Zhong J."/>
        </authorList>
    </citation>
    <scope>NUCLEOTIDE SEQUENCE [LARGE SCALE GENOMIC DNA]</scope>
    <source>
        <strain evidence="2 3">FDU301</strain>
        <plasmid evidence="3">pfdu301a</plasmid>
    </source>
</reference>
<evidence type="ECO:0000313" key="2">
    <source>
        <dbReference type="EMBL" id="QJX79960.1"/>
    </source>
</evidence>
<dbReference type="InterPro" id="IPR013496">
    <property type="entry name" value="CHP02680"/>
</dbReference>
<feature type="coiled-coil region" evidence="1">
    <location>
        <begin position="294"/>
        <end position="389"/>
    </location>
</feature>
<evidence type="ECO:0000313" key="3">
    <source>
        <dbReference type="Proteomes" id="UP000501076"/>
    </source>
</evidence>
<keyword evidence="2" id="KW-0614">Plasmid</keyword>
<accession>A0A6M6DZC1</accession>
<protein>
    <submittedName>
        <fullName evidence="2">TIGR02680 family protein</fullName>
    </submittedName>
</protein>
<dbReference type="InterPro" id="IPR027417">
    <property type="entry name" value="P-loop_NTPase"/>
</dbReference>
<feature type="coiled-coil region" evidence="1">
    <location>
        <begin position="769"/>
        <end position="823"/>
    </location>
</feature>
<dbReference type="NCBIfam" id="TIGR02680">
    <property type="entry name" value="TIGR02680 family protein"/>
    <property type="match status" value="1"/>
</dbReference>
<gene>
    <name evidence="2" type="ORF">FDZ14_28060</name>
</gene>
<geneLocation type="plasmid" evidence="3">
    <name>pfdu301a</name>
</geneLocation>
<proteinExistence type="predicted"/>
<dbReference type="SUPFAM" id="SSF52540">
    <property type="entry name" value="P-loop containing nucleoside triphosphate hydrolases"/>
    <property type="match status" value="1"/>
</dbReference>
<dbReference type="Gene3D" id="3.40.50.300">
    <property type="entry name" value="P-loop containing nucleotide triphosphate hydrolases"/>
    <property type="match status" value="1"/>
</dbReference>
<organism evidence="2 3">
    <name type="scientific">Priestia megaterium</name>
    <name type="common">Bacillus megaterium</name>
    <dbReference type="NCBI Taxonomy" id="1404"/>
    <lineage>
        <taxon>Bacteria</taxon>
        <taxon>Bacillati</taxon>
        <taxon>Bacillota</taxon>
        <taxon>Bacilli</taxon>
        <taxon>Bacillales</taxon>
        <taxon>Bacillaceae</taxon>
        <taxon>Priestia</taxon>
    </lineage>
</organism>
<feature type="coiled-coil region" evidence="1">
    <location>
        <begin position="241"/>
        <end position="268"/>
    </location>
</feature>
<dbReference type="Proteomes" id="UP000501076">
    <property type="component" value="Plasmid pFDU301A"/>
</dbReference>
<feature type="coiled-coil region" evidence="1">
    <location>
        <begin position="906"/>
        <end position="933"/>
    </location>
</feature>
<keyword evidence="1" id="KW-0175">Coiled coil</keyword>
<feature type="coiled-coil region" evidence="1">
    <location>
        <begin position="456"/>
        <end position="529"/>
    </location>
</feature>
<dbReference type="RefSeq" id="WP_171777942.1">
    <property type="nucleotide sequence ID" value="NZ_CP045273.1"/>
</dbReference>
<feature type="coiled-coil region" evidence="1">
    <location>
        <begin position="557"/>
        <end position="591"/>
    </location>
</feature>
<sequence>MEYDLVQPNKWVMNVAGVLNYWYYKYEVFPFENGHLLIRGTNGSGKSVTTQSFLPLLLDGNKQPSRLDPFGSRSRKIIDYIFGENPDVTEKTSYIFLEYKKKNTEEYITTGIGFKANIDNGNVHSWHFVIKNKRIGKDFDLFKTQLDEQGEKVMVPLSQKELENYVENEKCGYVKEKPRDYAELVNKYIFKFESLEDYLDMVNLVVLIRTPKLTNNLGPNVIYDILESSLPEITFNDLRSLTETIQNIDLHNEQLTKAKDDYKLLKKLVSKYQEYNQTVLSFKATDYNAALTKHKTAETDYKKATQELADTIKQLTQVLEEMTDLELEGKQLEERLRIFEDNDIRKVQRQLTELKPQLEQNKTSYESQKLKLQNKIDAQKSLESQLEEKMEGLFKYERKNQLISEDLNEKAAIIDFESHSLIQDNFQYNFKLQDPTIVADQWRETLKGHIEEIKGIAKLLKREEDLKSKLDERNQDINELDEELKDIENHISKLQFQLEESIDSFNYNVANWNEANQEFKLQKQELNQLISVLSALFEGTDLSDIDKLIHKFYSNLNRKLIQERAQIEASLKLIKDRIKVKEEKLEEIQNKKDPEPERDSQTLEVRKNLLKKNILFIPFYEAVEFKDFVTEDEKERLESSLREMGVLDALIVEKTQMHYVSESDSILLPQVTKEEGTLDEYLDVHLSERFKTLQSDVEAVLRSISFTEIEDGSYATPFGSYQHGSVKGYAPYRESATFIGKQARKQYREKLITTLQEELSILSKEQVGLQDALKKNADSDKQLSDEKDNFPSTRELKTQNEDIADFEKKIESINQQKVRVEKGLQSISTDYKETRSERMKKAENRELKPTLQSYEAAITECNNYDRLLDDLRFNGKNYYNVQDAIRSFKSQIIDIESDIEDKRYSCVQLERTIKGLENTIKELEEYLQKQNTDDIEREIREAEERKSQIPTLLQKKAEEKGKLSNLIPQLTKNVEDKKTFIAFYEKMKRVKGDIFVNEFNMKFIETFDRETLANEKDTELLSKAVLEEFGDSIYQNVRDKEAELNDELTDVRLKGLEGFHPTLKRTSYNLPDISNIPFDILVQEVKDMELTKQRSLISLTFDGKSTSPMVVQETLGNQIELMQAALRAEDEKMYKEIIMDRIGDRIRELISKANKWKLEINKLMSERQTSSDLQLSIEWKPKEAKELDELRTSELINLLQRDPDTLKDSDFNKLTKHFTSKIQYAKDIYEEDEENKEKALDYVIKDVLDYRKWFEFKIYYKKGEDNKSELTKNRFNGLSGGERALSMYIPLIAALFSKYGSASEEAPYIISMDEAFAGVDDDNIRDMFKLIGDLNLNYILNSQALWGDYDTIDSLSITEIIRPKNSKDVTVVRFKWNGKEILPVKEISLRDEQEDEIEPSPEQQDIFELLEV</sequence>
<evidence type="ECO:0000256" key="1">
    <source>
        <dbReference type="SAM" id="Coils"/>
    </source>
</evidence>
<name>A0A6M6DZC1_PRIMG</name>